<dbReference type="InterPro" id="IPR052518">
    <property type="entry name" value="CHR_Transporter"/>
</dbReference>
<evidence type="ECO:0000256" key="5">
    <source>
        <dbReference type="ARBA" id="ARBA00022989"/>
    </source>
</evidence>
<dbReference type="Proteomes" id="UP000004259">
    <property type="component" value="Unassembled WGS sequence"/>
</dbReference>
<gene>
    <name evidence="8" type="ORF">CUS_5436</name>
</gene>
<evidence type="ECO:0000256" key="2">
    <source>
        <dbReference type="ARBA" id="ARBA00005262"/>
    </source>
</evidence>
<comment type="caution">
    <text evidence="8">The sequence shown here is derived from an EMBL/GenBank/DDBJ whole genome shotgun (WGS) entry which is preliminary data.</text>
</comment>
<organism evidence="8 9">
    <name type="scientific">Ruminococcus albus 8</name>
    <dbReference type="NCBI Taxonomy" id="246199"/>
    <lineage>
        <taxon>Bacteria</taxon>
        <taxon>Bacillati</taxon>
        <taxon>Bacillota</taxon>
        <taxon>Clostridia</taxon>
        <taxon>Eubacteriales</taxon>
        <taxon>Oscillospiraceae</taxon>
        <taxon>Ruminococcus</taxon>
    </lineage>
</organism>
<reference evidence="8 9" key="1">
    <citation type="submission" date="2011-02" db="EMBL/GenBank/DDBJ databases">
        <authorList>
            <person name="Nelson K.E."/>
            <person name="Sutton G."/>
            <person name="Torralba M."/>
            <person name="Durkin S."/>
            <person name="Harkins D."/>
            <person name="Montgomery R."/>
            <person name="Ziemer C."/>
            <person name="Klaassens E."/>
            <person name="Ocuiv P."/>
            <person name="Morrison M."/>
        </authorList>
    </citation>
    <scope>NUCLEOTIDE SEQUENCE [LARGE SCALE GENOMIC DNA]</scope>
    <source>
        <strain evidence="8 9">8</strain>
    </source>
</reference>
<evidence type="ECO:0000256" key="4">
    <source>
        <dbReference type="ARBA" id="ARBA00022692"/>
    </source>
</evidence>
<dbReference type="eggNOG" id="COG2059">
    <property type="taxonomic scope" value="Bacteria"/>
</dbReference>
<evidence type="ECO:0000256" key="6">
    <source>
        <dbReference type="ARBA" id="ARBA00023136"/>
    </source>
</evidence>
<dbReference type="EMBL" id="ADKM02000093">
    <property type="protein sequence ID" value="EGC02500.1"/>
    <property type="molecule type" value="Genomic_DNA"/>
</dbReference>
<feature type="transmembrane region" description="Helical" evidence="7">
    <location>
        <begin position="148"/>
        <end position="164"/>
    </location>
</feature>
<proteinExistence type="inferred from homology"/>
<keyword evidence="4 7" id="KW-0812">Transmembrane</keyword>
<evidence type="ECO:0000256" key="1">
    <source>
        <dbReference type="ARBA" id="ARBA00004651"/>
    </source>
</evidence>
<keyword evidence="9" id="KW-1185">Reference proteome</keyword>
<evidence type="ECO:0000256" key="7">
    <source>
        <dbReference type="SAM" id="Phobius"/>
    </source>
</evidence>
<feature type="transmembrane region" description="Helical" evidence="7">
    <location>
        <begin position="120"/>
        <end position="141"/>
    </location>
</feature>
<feature type="transmembrane region" description="Helical" evidence="7">
    <location>
        <begin position="85"/>
        <end position="108"/>
    </location>
</feature>
<protein>
    <submittedName>
        <fullName evidence="8">Chromate transport protein</fullName>
    </submittedName>
</protein>
<feature type="transmembrane region" description="Helical" evidence="7">
    <location>
        <begin position="170"/>
        <end position="187"/>
    </location>
</feature>
<keyword evidence="5 7" id="KW-1133">Transmembrane helix</keyword>
<keyword evidence="3" id="KW-1003">Cell membrane</keyword>
<dbReference type="Pfam" id="PF02417">
    <property type="entry name" value="Chromate_transp"/>
    <property type="match status" value="1"/>
</dbReference>
<feature type="transmembrane region" description="Helical" evidence="7">
    <location>
        <begin position="20"/>
        <end position="39"/>
    </location>
</feature>
<sequence length="192" mass="20582">MTTLFIEVMPVNKVIDLFVTFLKIGAFTFGGGYAMIPLIQREVCENKKWLNDDDILEIVAIAESTPGPVAINAATFVGSRTAGTVGAVCATLGVVLPSFLIISVISYVLRAFQESRAVQYAFMGIRAGVLALILKAVYTMFRSAKKHGVSYFIMAAALVLTALLKTDAVFVIIGCGTFGLVWSLIFGKKGEG</sequence>
<dbReference type="GO" id="GO:0005886">
    <property type="term" value="C:plasma membrane"/>
    <property type="evidence" value="ECO:0007669"/>
    <property type="project" value="UniProtKB-SubCell"/>
</dbReference>
<dbReference type="AlphaFoldDB" id="E9SE17"/>
<evidence type="ECO:0000313" key="8">
    <source>
        <dbReference type="EMBL" id="EGC02500.1"/>
    </source>
</evidence>
<dbReference type="GO" id="GO:0015109">
    <property type="term" value="F:chromate transmembrane transporter activity"/>
    <property type="evidence" value="ECO:0007669"/>
    <property type="project" value="InterPro"/>
</dbReference>
<dbReference type="InterPro" id="IPR003370">
    <property type="entry name" value="Chromate_transpt"/>
</dbReference>
<comment type="similarity">
    <text evidence="2">Belongs to the chromate ion transporter (CHR) (TC 2.A.51) family.</text>
</comment>
<keyword evidence="6 7" id="KW-0472">Membrane</keyword>
<evidence type="ECO:0000256" key="3">
    <source>
        <dbReference type="ARBA" id="ARBA00022475"/>
    </source>
</evidence>
<dbReference type="PANTHER" id="PTHR43663">
    <property type="entry name" value="CHROMATE TRANSPORT PROTEIN-RELATED"/>
    <property type="match status" value="1"/>
</dbReference>
<dbReference type="PANTHER" id="PTHR43663:SF1">
    <property type="entry name" value="CHROMATE TRANSPORTER"/>
    <property type="match status" value="1"/>
</dbReference>
<name>E9SE17_RUMAL</name>
<comment type="subcellular location">
    <subcellularLocation>
        <location evidence="1">Cell membrane</location>
        <topology evidence="1">Multi-pass membrane protein</topology>
    </subcellularLocation>
</comment>
<accession>E9SE17</accession>
<evidence type="ECO:0000313" key="9">
    <source>
        <dbReference type="Proteomes" id="UP000004259"/>
    </source>
</evidence>